<proteinExistence type="predicted"/>
<organism evidence="1 2">
    <name type="scientific">Solanum pinnatisectum</name>
    <name type="common">tansyleaf nightshade</name>
    <dbReference type="NCBI Taxonomy" id="50273"/>
    <lineage>
        <taxon>Eukaryota</taxon>
        <taxon>Viridiplantae</taxon>
        <taxon>Streptophyta</taxon>
        <taxon>Embryophyta</taxon>
        <taxon>Tracheophyta</taxon>
        <taxon>Spermatophyta</taxon>
        <taxon>Magnoliopsida</taxon>
        <taxon>eudicotyledons</taxon>
        <taxon>Gunneridae</taxon>
        <taxon>Pentapetalae</taxon>
        <taxon>asterids</taxon>
        <taxon>lamiids</taxon>
        <taxon>Solanales</taxon>
        <taxon>Solanaceae</taxon>
        <taxon>Solanoideae</taxon>
        <taxon>Solaneae</taxon>
        <taxon>Solanum</taxon>
    </lineage>
</organism>
<accession>A0AAV9LM45</accession>
<keyword evidence="2" id="KW-1185">Reference proteome</keyword>
<reference evidence="1 2" key="1">
    <citation type="submission" date="2023-10" db="EMBL/GenBank/DDBJ databases">
        <title>Genome-Wide Identification Analysis in wild type Solanum Pinnatisectum Reveals Some Genes Defensing Phytophthora Infestans.</title>
        <authorList>
            <person name="Sun C."/>
        </authorList>
    </citation>
    <scope>NUCLEOTIDE SEQUENCE [LARGE SCALE GENOMIC DNA]</scope>
    <source>
        <strain evidence="1">LQN</strain>
        <tissue evidence="1">Leaf</tissue>
    </source>
</reference>
<evidence type="ECO:0000313" key="1">
    <source>
        <dbReference type="EMBL" id="KAK4726804.1"/>
    </source>
</evidence>
<name>A0AAV9LM45_9SOLN</name>
<dbReference type="AlphaFoldDB" id="A0AAV9LM45"/>
<dbReference type="Proteomes" id="UP001311915">
    <property type="component" value="Unassembled WGS sequence"/>
</dbReference>
<protein>
    <submittedName>
        <fullName evidence="1">Uncharacterized protein</fullName>
    </submittedName>
</protein>
<dbReference type="EMBL" id="JAWPEI010000005">
    <property type="protein sequence ID" value="KAK4726804.1"/>
    <property type="molecule type" value="Genomic_DNA"/>
</dbReference>
<sequence length="120" mass="13985">MGAMDVSMMMIMEAMMMSMIKSRMGMRATIPEDNMRKMVNIALMVKMEKKKNLVVAPMVMREHDEGEVRYNTLLYKNYKEHAPKACEDSYFFSYGNPYPSRSSVYGYTSSIQNHPMGRRE</sequence>
<evidence type="ECO:0000313" key="2">
    <source>
        <dbReference type="Proteomes" id="UP001311915"/>
    </source>
</evidence>
<comment type="caution">
    <text evidence="1">The sequence shown here is derived from an EMBL/GenBank/DDBJ whole genome shotgun (WGS) entry which is preliminary data.</text>
</comment>
<gene>
    <name evidence="1" type="ORF">R3W88_031721</name>
</gene>